<feature type="compositionally biased region" description="Polar residues" evidence="3">
    <location>
        <begin position="259"/>
        <end position="275"/>
    </location>
</feature>
<dbReference type="PROSITE" id="PS51155">
    <property type="entry name" value="CHIT_BIND_RR_2"/>
    <property type="match status" value="2"/>
</dbReference>
<evidence type="ECO:0000256" key="3">
    <source>
        <dbReference type="SAM" id="MobiDB-lite"/>
    </source>
</evidence>
<dbReference type="PANTHER" id="PTHR10380:SF196">
    <property type="entry name" value="CUTICULAR PROTEIN 72EA"/>
    <property type="match status" value="1"/>
</dbReference>
<dbReference type="InterPro" id="IPR050468">
    <property type="entry name" value="Cuticle_Struct_Prot"/>
</dbReference>
<dbReference type="Pfam" id="PF00379">
    <property type="entry name" value="Chitin_bind_4"/>
    <property type="match status" value="2"/>
</dbReference>
<keyword evidence="5" id="KW-1185">Reference proteome</keyword>
<dbReference type="AlphaFoldDB" id="A0ABD2X5F6"/>
<dbReference type="PANTHER" id="PTHR10380">
    <property type="entry name" value="CUTICLE PROTEIN"/>
    <property type="match status" value="1"/>
</dbReference>
<dbReference type="InterPro" id="IPR000618">
    <property type="entry name" value="Insect_cuticle"/>
</dbReference>
<accession>A0ABD2X5F6</accession>
<dbReference type="Proteomes" id="UP001627154">
    <property type="component" value="Unassembled WGS sequence"/>
</dbReference>
<feature type="region of interest" description="Disordered" evidence="3">
    <location>
        <begin position="1"/>
        <end position="36"/>
    </location>
</feature>
<protein>
    <recommendedName>
        <fullName evidence="6">Cuticle protein 6</fullName>
    </recommendedName>
</protein>
<name>A0ABD2X5F6_9HYME</name>
<feature type="compositionally biased region" description="Low complexity" evidence="3">
    <location>
        <begin position="307"/>
        <end position="318"/>
    </location>
</feature>
<dbReference type="PROSITE" id="PS00233">
    <property type="entry name" value="CHIT_BIND_RR_1"/>
    <property type="match status" value="1"/>
</dbReference>
<feature type="compositionally biased region" description="Polar residues" evidence="3">
    <location>
        <begin position="1"/>
        <end position="10"/>
    </location>
</feature>
<dbReference type="InterPro" id="IPR031311">
    <property type="entry name" value="CHIT_BIND_RR_consensus"/>
</dbReference>
<dbReference type="EMBL" id="JBJJXI010000051">
    <property type="protein sequence ID" value="KAL3400622.1"/>
    <property type="molecule type" value="Genomic_DNA"/>
</dbReference>
<sequence>MGACNDNSLHMSEEEEEERPTNGRRDKSRQQRQQQGFDSVRTLPLLLLLLSPLAAITANAASAAAASSSGKSVVAGWPIKTTTMTRRGKSSLPSGTQYLSQDPVSGTYQYGYSGPHHAKSESSYNGITRGALCQRLNSLLVYSRGDPVVVITPWRCLPPLPSAVHRYHVSLCTGYSYVDANGLLQTVSYTADAENGFRVRASNLPSSQLLEQGQQHQHRPALRDAPEIALTKRRHMEQLHYAETRRAGSAWKAAYELEQQQPSRRSYEQPPQKQTFGLRRSASAAAFVARPPTSVSRPEARRISSPSQQQYHHQQQQQHYFYSSPTHVVAMAPSHVFHHGHRYVLSTSAASEMPAYVPLPMPVIHGAASHTQDALGQYEYSYTGDTSAKIESRSMDGSTRGAYSYIDANGLLQQVRYVADKDGFRVLATNLPRA</sequence>
<evidence type="ECO:0000313" key="5">
    <source>
        <dbReference type="Proteomes" id="UP001627154"/>
    </source>
</evidence>
<comment type="caution">
    <text evidence="4">The sequence shown here is derived from an EMBL/GenBank/DDBJ whole genome shotgun (WGS) entry which is preliminary data.</text>
</comment>
<feature type="compositionally biased region" description="Basic and acidic residues" evidence="3">
    <location>
        <begin position="19"/>
        <end position="29"/>
    </location>
</feature>
<evidence type="ECO:0008006" key="6">
    <source>
        <dbReference type="Google" id="ProtNLM"/>
    </source>
</evidence>
<feature type="region of interest" description="Disordered" evidence="3">
    <location>
        <begin position="259"/>
        <end position="318"/>
    </location>
</feature>
<gene>
    <name evidence="4" type="ORF">TKK_006452</name>
</gene>
<evidence type="ECO:0000313" key="4">
    <source>
        <dbReference type="EMBL" id="KAL3400622.1"/>
    </source>
</evidence>
<organism evidence="4 5">
    <name type="scientific">Trichogramma kaykai</name>
    <dbReference type="NCBI Taxonomy" id="54128"/>
    <lineage>
        <taxon>Eukaryota</taxon>
        <taxon>Metazoa</taxon>
        <taxon>Ecdysozoa</taxon>
        <taxon>Arthropoda</taxon>
        <taxon>Hexapoda</taxon>
        <taxon>Insecta</taxon>
        <taxon>Pterygota</taxon>
        <taxon>Neoptera</taxon>
        <taxon>Endopterygota</taxon>
        <taxon>Hymenoptera</taxon>
        <taxon>Apocrita</taxon>
        <taxon>Proctotrupomorpha</taxon>
        <taxon>Chalcidoidea</taxon>
        <taxon>Trichogrammatidae</taxon>
        <taxon>Trichogramma</taxon>
    </lineage>
</organism>
<dbReference type="GO" id="GO:0042302">
    <property type="term" value="F:structural constituent of cuticle"/>
    <property type="evidence" value="ECO:0007669"/>
    <property type="project" value="UniProtKB-UniRule"/>
</dbReference>
<keyword evidence="1 2" id="KW-0193">Cuticle</keyword>
<proteinExistence type="predicted"/>
<evidence type="ECO:0000256" key="2">
    <source>
        <dbReference type="PROSITE-ProRule" id="PRU00497"/>
    </source>
</evidence>
<evidence type="ECO:0000256" key="1">
    <source>
        <dbReference type="ARBA" id="ARBA00022460"/>
    </source>
</evidence>
<reference evidence="4 5" key="1">
    <citation type="journal article" date="2024" name="bioRxiv">
        <title>A reference genome for Trichogramma kaykai: A tiny desert-dwelling parasitoid wasp with competing sex-ratio distorters.</title>
        <authorList>
            <person name="Culotta J."/>
            <person name="Lindsey A.R."/>
        </authorList>
    </citation>
    <scope>NUCLEOTIDE SEQUENCE [LARGE SCALE GENOMIC DNA]</scope>
    <source>
        <strain evidence="4 5">KSX58</strain>
    </source>
</reference>